<evidence type="ECO:0000313" key="1">
    <source>
        <dbReference type="EMBL" id="CAH2040744.1"/>
    </source>
</evidence>
<sequence length="123" mass="13449">MLPNEQTVHLMIRALAGPLSNLIRGHNRSAGAERPPRNAPGRVGYALLNPEVRRLAVWGQFRLLIIITGGRTRGGHVWPLPAAKVGEPCAVPRREEIVSLDTDSNPSVEVARDGFVARESLPY</sequence>
<feature type="non-terminal residue" evidence="1">
    <location>
        <position position="123"/>
    </location>
</feature>
<keyword evidence="2" id="KW-1185">Reference proteome</keyword>
<evidence type="ECO:0008006" key="3">
    <source>
        <dbReference type="Google" id="ProtNLM"/>
    </source>
</evidence>
<protein>
    <recommendedName>
        <fullName evidence="3">Ribosomal protein L2</fullName>
    </recommendedName>
</protein>
<reference evidence="1" key="1">
    <citation type="submission" date="2022-03" db="EMBL/GenBank/DDBJ databases">
        <authorList>
            <person name="Martin H S."/>
        </authorList>
    </citation>
    <scope>NUCLEOTIDE SEQUENCE</scope>
</reference>
<proteinExistence type="predicted"/>
<accession>A0ABN8HT07</accession>
<evidence type="ECO:0000313" key="2">
    <source>
        <dbReference type="Proteomes" id="UP000837857"/>
    </source>
</evidence>
<dbReference type="Proteomes" id="UP000837857">
    <property type="component" value="Chromosome 12"/>
</dbReference>
<organism evidence="1 2">
    <name type="scientific">Iphiclides podalirius</name>
    <name type="common">scarce swallowtail</name>
    <dbReference type="NCBI Taxonomy" id="110791"/>
    <lineage>
        <taxon>Eukaryota</taxon>
        <taxon>Metazoa</taxon>
        <taxon>Ecdysozoa</taxon>
        <taxon>Arthropoda</taxon>
        <taxon>Hexapoda</taxon>
        <taxon>Insecta</taxon>
        <taxon>Pterygota</taxon>
        <taxon>Neoptera</taxon>
        <taxon>Endopterygota</taxon>
        <taxon>Lepidoptera</taxon>
        <taxon>Glossata</taxon>
        <taxon>Ditrysia</taxon>
        <taxon>Papilionoidea</taxon>
        <taxon>Papilionidae</taxon>
        <taxon>Papilioninae</taxon>
        <taxon>Iphiclides</taxon>
    </lineage>
</organism>
<dbReference type="EMBL" id="OW152824">
    <property type="protein sequence ID" value="CAH2040744.1"/>
    <property type="molecule type" value="Genomic_DNA"/>
</dbReference>
<name>A0ABN8HT07_9NEOP</name>
<gene>
    <name evidence="1" type="ORF">IPOD504_LOCUS2778</name>
</gene>